<organism evidence="6">
    <name type="scientific">marine sediment metagenome</name>
    <dbReference type="NCBI Taxonomy" id="412755"/>
    <lineage>
        <taxon>unclassified sequences</taxon>
        <taxon>metagenomes</taxon>
        <taxon>ecological metagenomes</taxon>
    </lineage>
</organism>
<reference evidence="6" key="1">
    <citation type="journal article" date="2015" name="Nature">
        <title>Complex archaea that bridge the gap between prokaryotes and eukaryotes.</title>
        <authorList>
            <person name="Spang A."/>
            <person name="Saw J.H."/>
            <person name="Jorgensen S.L."/>
            <person name="Zaremba-Niedzwiedzka K."/>
            <person name="Martijn J."/>
            <person name="Lind A.E."/>
            <person name="van Eijk R."/>
            <person name="Schleper C."/>
            <person name="Guy L."/>
            <person name="Ettema T.J."/>
        </authorList>
    </citation>
    <scope>NUCLEOTIDE SEQUENCE</scope>
</reference>
<dbReference type="CDD" id="cd00995">
    <property type="entry name" value="PBP2_NikA_DppA_OppA_like"/>
    <property type="match status" value="1"/>
</dbReference>
<dbReference type="Pfam" id="PF00496">
    <property type="entry name" value="SBP_bac_5"/>
    <property type="match status" value="1"/>
</dbReference>
<dbReference type="PANTHER" id="PTHR30290">
    <property type="entry name" value="PERIPLASMIC BINDING COMPONENT OF ABC TRANSPORTER"/>
    <property type="match status" value="1"/>
</dbReference>
<feature type="domain" description="Solute-binding protein family 5" evidence="5">
    <location>
        <begin position="81"/>
        <end position="448"/>
    </location>
</feature>
<dbReference type="Gene3D" id="3.40.190.10">
    <property type="entry name" value="Periplasmic binding protein-like II"/>
    <property type="match status" value="1"/>
</dbReference>
<keyword evidence="4" id="KW-0472">Membrane</keyword>
<keyword evidence="4" id="KW-0812">Transmembrane</keyword>
<protein>
    <recommendedName>
        <fullName evidence="5">Solute-binding protein family 5 domain-containing protein</fullName>
    </recommendedName>
</protein>
<dbReference type="PANTHER" id="PTHR30290:SF9">
    <property type="entry name" value="OLIGOPEPTIDE-BINDING PROTEIN APPA"/>
    <property type="match status" value="1"/>
</dbReference>
<dbReference type="AlphaFoldDB" id="A0A0F9R4B0"/>
<evidence type="ECO:0000256" key="1">
    <source>
        <dbReference type="ARBA" id="ARBA00005695"/>
    </source>
</evidence>
<evidence type="ECO:0000256" key="2">
    <source>
        <dbReference type="ARBA" id="ARBA00022448"/>
    </source>
</evidence>
<dbReference type="Gene3D" id="3.90.76.10">
    <property type="entry name" value="Dipeptide-binding Protein, Domain 1"/>
    <property type="match status" value="1"/>
</dbReference>
<dbReference type="GO" id="GO:0043190">
    <property type="term" value="C:ATP-binding cassette (ABC) transporter complex"/>
    <property type="evidence" value="ECO:0007669"/>
    <property type="project" value="InterPro"/>
</dbReference>
<dbReference type="GO" id="GO:0015833">
    <property type="term" value="P:peptide transport"/>
    <property type="evidence" value="ECO:0007669"/>
    <property type="project" value="TreeGrafter"/>
</dbReference>
<keyword evidence="2" id="KW-0813">Transport</keyword>
<dbReference type="GO" id="GO:1904680">
    <property type="term" value="F:peptide transmembrane transporter activity"/>
    <property type="evidence" value="ECO:0007669"/>
    <property type="project" value="TreeGrafter"/>
</dbReference>
<dbReference type="InterPro" id="IPR039424">
    <property type="entry name" value="SBP_5"/>
</dbReference>
<name>A0A0F9R4B0_9ZZZZ</name>
<dbReference type="SUPFAM" id="SSF53850">
    <property type="entry name" value="Periplasmic binding protein-like II"/>
    <property type="match status" value="1"/>
</dbReference>
<sequence>MGQKLDIYVAWCLVLMLVFITPLLSFQERSVSKPRYGGVFRLKSFTDTFKAEFDPTRQESSIFISEQIYDGLVRLDKNLSIVPCLAEYWKISSDGKKHTFYLRIGVKFHHGRELSAEDVKFSLERLLNKKTNSPYYQFFLARVVGAKDFREGKTNDVAGFKVLDKYTFEIHWAKPFVSALYLMSMHFCKILPRDLVIDQGRRFFFKPSGTGPFKFDYWLRTPQLDIVGVRLKRNEEYFVGRAYLEAVEFCPLFTLDHFLNKEIDSIPVVSKKLLTPSFQIFQDGLLHPKFLGMSCHIPPLDRAIARKAILLALNKREIARDIFDMRYARQVINNYIPSRLPGFFPRDDEESYDLEKAKQMLQDAGFSTEEEFPTLTLLIDLPRTEMKLKIYKVLRKQLDALGIKLRLNYYKSLKEIKSYNKPYLVFTGREMSFPDPEDIIRPLFFSKSIFNIFNYVNPELDKLLQEAEIERSWTRRINLFHQIEQILISDVPALPLFSHQNRVAMQPYVRGVEVPSLGFYYLDARKIWLDK</sequence>
<keyword evidence="3" id="KW-0732">Signal</keyword>
<gene>
    <name evidence="6" type="ORF">LCGC14_0696560</name>
</gene>
<accession>A0A0F9R4B0</accession>
<evidence type="ECO:0000256" key="4">
    <source>
        <dbReference type="SAM" id="Phobius"/>
    </source>
</evidence>
<feature type="transmembrane region" description="Helical" evidence="4">
    <location>
        <begin position="7"/>
        <end position="26"/>
    </location>
</feature>
<evidence type="ECO:0000256" key="3">
    <source>
        <dbReference type="ARBA" id="ARBA00022729"/>
    </source>
</evidence>
<dbReference type="Gene3D" id="3.10.105.10">
    <property type="entry name" value="Dipeptide-binding Protein, Domain 3"/>
    <property type="match status" value="1"/>
</dbReference>
<dbReference type="InterPro" id="IPR000914">
    <property type="entry name" value="SBP_5_dom"/>
</dbReference>
<dbReference type="PIRSF" id="PIRSF002741">
    <property type="entry name" value="MppA"/>
    <property type="match status" value="1"/>
</dbReference>
<dbReference type="InterPro" id="IPR030678">
    <property type="entry name" value="Peptide/Ni-bd"/>
</dbReference>
<comment type="caution">
    <text evidence="6">The sequence shown here is derived from an EMBL/GenBank/DDBJ whole genome shotgun (WGS) entry which is preliminary data.</text>
</comment>
<keyword evidence="4" id="KW-1133">Transmembrane helix</keyword>
<evidence type="ECO:0000313" key="6">
    <source>
        <dbReference type="EMBL" id="KKN44097.1"/>
    </source>
</evidence>
<comment type="similarity">
    <text evidence="1">Belongs to the bacterial solute-binding protein 5 family.</text>
</comment>
<evidence type="ECO:0000259" key="5">
    <source>
        <dbReference type="Pfam" id="PF00496"/>
    </source>
</evidence>
<proteinExistence type="inferred from homology"/>
<dbReference type="EMBL" id="LAZR01001470">
    <property type="protein sequence ID" value="KKN44097.1"/>
    <property type="molecule type" value="Genomic_DNA"/>
</dbReference>
<dbReference type="GO" id="GO:0042597">
    <property type="term" value="C:periplasmic space"/>
    <property type="evidence" value="ECO:0007669"/>
    <property type="project" value="UniProtKB-ARBA"/>
</dbReference>